<evidence type="ECO:0000256" key="1">
    <source>
        <dbReference type="SAM" id="MobiDB-lite"/>
    </source>
</evidence>
<evidence type="ECO:0000313" key="4">
    <source>
        <dbReference type="Proteomes" id="UP001595823"/>
    </source>
</evidence>
<comment type="caution">
    <text evidence="3">The sequence shown here is derived from an EMBL/GenBank/DDBJ whole genome shotgun (WGS) entry which is preliminary data.</text>
</comment>
<keyword evidence="4" id="KW-1185">Reference proteome</keyword>
<feature type="compositionally biased region" description="Polar residues" evidence="1">
    <location>
        <begin position="44"/>
        <end position="54"/>
    </location>
</feature>
<accession>A0ABV8U0U5</accession>
<evidence type="ECO:0000256" key="2">
    <source>
        <dbReference type="SAM" id="Phobius"/>
    </source>
</evidence>
<feature type="transmembrane region" description="Helical" evidence="2">
    <location>
        <begin position="119"/>
        <end position="142"/>
    </location>
</feature>
<name>A0ABV8U0U5_9ACTN</name>
<protein>
    <recommendedName>
        <fullName evidence="5">DNA translocase FtsK 4TM region domain-containing protein</fullName>
    </recommendedName>
</protein>
<proteinExistence type="predicted"/>
<feature type="region of interest" description="Disordered" evidence="1">
    <location>
        <begin position="36"/>
        <end position="60"/>
    </location>
</feature>
<keyword evidence="2" id="KW-1133">Transmembrane helix</keyword>
<reference evidence="4" key="1">
    <citation type="journal article" date="2019" name="Int. J. Syst. Evol. Microbiol.">
        <title>The Global Catalogue of Microorganisms (GCM) 10K type strain sequencing project: providing services to taxonomists for standard genome sequencing and annotation.</title>
        <authorList>
            <consortium name="The Broad Institute Genomics Platform"/>
            <consortium name="The Broad Institute Genome Sequencing Center for Infectious Disease"/>
            <person name="Wu L."/>
            <person name="Ma J."/>
        </authorList>
    </citation>
    <scope>NUCLEOTIDE SEQUENCE [LARGE SCALE GENOMIC DNA]</scope>
    <source>
        <strain evidence="4">IBRC-M 10908</strain>
    </source>
</reference>
<feature type="transmembrane region" description="Helical" evidence="2">
    <location>
        <begin position="80"/>
        <end position="99"/>
    </location>
</feature>
<evidence type="ECO:0008006" key="5">
    <source>
        <dbReference type="Google" id="ProtNLM"/>
    </source>
</evidence>
<sequence>MAHPHPRRQGPLSPIYHPRQRIRIRAHTPELVSASARVEPLTETPAQASVQTEKPPQHRELESGFAIPARRRVQSIGQNVFAILAISYLMVVSAAGVFLAEGGYNGVDVPRGDGPLWAYKVGVVAFYLWSYVYPLAAAVAAWIGRWRRIASACLGLLAVGAIVTMAATGSLTPFVWHSAS</sequence>
<keyword evidence="2" id="KW-0812">Transmembrane</keyword>
<dbReference type="RefSeq" id="WP_380621469.1">
    <property type="nucleotide sequence ID" value="NZ_JBHSDK010000015.1"/>
</dbReference>
<keyword evidence="2" id="KW-0472">Membrane</keyword>
<dbReference type="EMBL" id="JBHSDK010000015">
    <property type="protein sequence ID" value="MFC4336035.1"/>
    <property type="molecule type" value="Genomic_DNA"/>
</dbReference>
<gene>
    <name evidence="3" type="ORF">ACFPET_12550</name>
</gene>
<organism evidence="3 4">
    <name type="scientific">Salininema proteolyticum</name>
    <dbReference type="NCBI Taxonomy" id="1607685"/>
    <lineage>
        <taxon>Bacteria</taxon>
        <taxon>Bacillati</taxon>
        <taxon>Actinomycetota</taxon>
        <taxon>Actinomycetes</taxon>
        <taxon>Glycomycetales</taxon>
        <taxon>Glycomycetaceae</taxon>
        <taxon>Salininema</taxon>
    </lineage>
</organism>
<evidence type="ECO:0000313" key="3">
    <source>
        <dbReference type="EMBL" id="MFC4336035.1"/>
    </source>
</evidence>
<feature type="transmembrane region" description="Helical" evidence="2">
    <location>
        <begin position="154"/>
        <end position="176"/>
    </location>
</feature>
<dbReference type="Proteomes" id="UP001595823">
    <property type="component" value="Unassembled WGS sequence"/>
</dbReference>